<evidence type="ECO:0000259" key="2">
    <source>
        <dbReference type="Pfam" id="PF13629"/>
    </source>
</evidence>
<reference evidence="3 4" key="1">
    <citation type="submission" date="2021-04" db="EMBL/GenBank/DDBJ databases">
        <title>Whole genome sequence of Jiella sp. KSK16Y-1.</title>
        <authorList>
            <person name="Tuo L."/>
        </authorList>
    </citation>
    <scope>NUCLEOTIDE SEQUENCE [LARGE SCALE GENOMIC DNA]</scope>
    <source>
        <strain evidence="3 4">KSK16Y-1</strain>
    </source>
</reference>
<name>A0ABS4BGH1_9HYPH</name>
<evidence type="ECO:0000313" key="3">
    <source>
        <dbReference type="EMBL" id="MBP0615637.1"/>
    </source>
</evidence>
<dbReference type="Pfam" id="PF13629">
    <property type="entry name" value="T2SS-T3SS_pil_N"/>
    <property type="match status" value="1"/>
</dbReference>
<proteinExistence type="predicted"/>
<keyword evidence="1" id="KW-0732">Signal</keyword>
<evidence type="ECO:0000313" key="4">
    <source>
        <dbReference type="Proteomes" id="UP000678276"/>
    </source>
</evidence>
<feature type="domain" description="Pilus formation protein N-terminal" evidence="2">
    <location>
        <begin position="31"/>
        <end position="97"/>
    </location>
</feature>
<dbReference type="Proteomes" id="UP000678276">
    <property type="component" value="Unassembled WGS sequence"/>
</dbReference>
<dbReference type="RefSeq" id="WP_209594044.1">
    <property type="nucleotide sequence ID" value="NZ_JAGJCF010000004.1"/>
</dbReference>
<sequence>MVLRPALAALISNVLIFSLASVPALAAGPLINVEMDQAKVIELDKAASTVIVGNPAIVDVQVLSSNRLVLTGKSSGITNMVILGEDGKPFIDEEVSVQSFEANTVRVYRQASRSTYACTPKCVPTITIGDNMENFSSAAQQQTQRQNIIDQAAQSR</sequence>
<comment type="caution">
    <text evidence="3">The sequence shown here is derived from an EMBL/GenBank/DDBJ whole genome shotgun (WGS) entry which is preliminary data.</text>
</comment>
<accession>A0ABS4BGH1</accession>
<feature type="signal peptide" evidence="1">
    <location>
        <begin position="1"/>
        <end position="26"/>
    </location>
</feature>
<protein>
    <submittedName>
        <fullName evidence="3">Pilus assembly protein N-terminal domain-containing protein</fullName>
    </submittedName>
</protein>
<gene>
    <name evidence="3" type="ORF">J6595_08600</name>
</gene>
<dbReference type="InterPro" id="IPR032789">
    <property type="entry name" value="T2SS-T3SS_pil_N"/>
</dbReference>
<organism evidence="3 4">
    <name type="scientific">Jiella mangrovi</name>
    <dbReference type="NCBI Taxonomy" id="2821407"/>
    <lineage>
        <taxon>Bacteria</taxon>
        <taxon>Pseudomonadati</taxon>
        <taxon>Pseudomonadota</taxon>
        <taxon>Alphaproteobacteria</taxon>
        <taxon>Hyphomicrobiales</taxon>
        <taxon>Aurantimonadaceae</taxon>
        <taxon>Jiella</taxon>
    </lineage>
</organism>
<feature type="chain" id="PRO_5046503231" evidence="1">
    <location>
        <begin position="27"/>
        <end position="156"/>
    </location>
</feature>
<keyword evidence="4" id="KW-1185">Reference proteome</keyword>
<dbReference type="EMBL" id="JAGJCF010000004">
    <property type="protein sequence ID" value="MBP0615637.1"/>
    <property type="molecule type" value="Genomic_DNA"/>
</dbReference>
<evidence type="ECO:0000256" key="1">
    <source>
        <dbReference type="SAM" id="SignalP"/>
    </source>
</evidence>